<reference evidence="1" key="2">
    <citation type="journal article" date="2023" name="Microbiol Resour">
        <title>Decontamination and Annotation of the Draft Genome Sequence of the Oomycete Lagenidium giganteum ARSEF 373.</title>
        <authorList>
            <person name="Morgan W.R."/>
            <person name="Tartar A."/>
        </authorList>
    </citation>
    <scope>NUCLEOTIDE SEQUENCE</scope>
    <source>
        <strain evidence="1">ARSEF 373</strain>
    </source>
</reference>
<proteinExistence type="predicted"/>
<organism evidence="1 2">
    <name type="scientific">Lagenidium giganteum</name>
    <dbReference type="NCBI Taxonomy" id="4803"/>
    <lineage>
        <taxon>Eukaryota</taxon>
        <taxon>Sar</taxon>
        <taxon>Stramenopiles</taxon>
        <taxon>Oomycota</taxon>
        <taxon>Peronosporomycetes</taxon>
        <taxon>Pythiales</taxon>
        <taxon>Pythiaceae</taxon>
    </lineage>
</organism>
<reference evidence="1" key="1">
    <citation type="submission" date="2022-11" db="EMBL/GenBank/DDBJ databases">
        <authorList>
            <person name="Morgan W.R."/>
            <person name="Tartar A."/>
        </authorList>
    </citation>
    <scope>NUCLEOTIDE SEQUENCE</scope>
    <source>
        <strain evidence="1">ARSEF 373</strain>
    </source>
</reference>
<dbReference type="AlphaFoldDB" id="A0AAV2Z3M3"/>
<sequence>MDGNVDPAPTQAWCRADVKQWLEDHEIAVPGKATKTQLLELVQFNYVLQRLATIEIADGFHHEVQFTPPYHLAFQPIEMVWGQLRTPKDFNKCMEELRRAC</sequence>
<dbReference type="EMBL" id="DAKRPA010000045">
    <property type="protein sequence ID" value="DBA01538.1"/>
    <property type="molecule type" value="Genomic_DNA"/>
</dbReference>
<dbReference type="PANTHER" id="PTHR33939">
    <property type="entry name" value="PROTEIN CBG22215"/>
    <property type="match status" value="1"/>
</dbReference>
<accession>A0AAV2Z3M3</accession>
<evidence type="ECO:0000313" key="1">
    <source>
        <dbReference type="EMBL" id="DBA01538.1"/>
    </source>
</evidence>
<gene>
    <name evidence="1" type="ORF">N0F65_011509</name>
</gene>
<name>A0AAV2Z3M3_9STRA</name>
<protein>
    <submittedName>
        <fullName evidence="1">Uncharacterized protein</fullName>
    </submittedName>
</protein>
<dbReference type="Proteomes" id="UP001146120">
    <property type="component" value="Unassembled WGS sequence"/>
</dbReference>
<evidence type="ECO:0000313" key="2">
    <source>
        <dbReference type="Proteomes" id="UP001146120"/>
    </source>
</evidence>
<dbReference type="PANTHER" id="PTHR33939:SF1">
    <property type="entry name" value="DUF4371 DOMAIN-CONTAINING PROTEIN"/>
    <property type="match status" value="1"/>
</dbReference>
<keyword evidence="2" id="KW-1185">Reference proteome</keyword>
<comment type="caution">
    <text evidence="1">The sequence shown here is derived from an EMBL/GenBank/DDBJ whole genome shotgun (WGS) entry which is preliminary data.</text>
</comment>